<evidence type="ECO:0000256" key="2">
    <source>
        <dbReference type="SAM" id="SignalP"/>
    </source>
</evidence>
<dbReference type="EMBL" id="CP013729">
    <property type="protein sequence ID" value="ALV06293.1"/>
    <property type="molecule type" value="Genomic_DNA"/>
</dbReference>
<reference evidence="3 4" key="1">
    <citation type="submission" date="2015-12" db="EMBL/GenBank/DDBJ databases">
        <title>Complete genome of Roseateles depolymerans KCTC 42856.</title>
        <authorList>
            <person name="Kim K.M."/>
        </authorList>
    </citation>
    <scope>NUCLEOTIDE SEQUENCE [LARGE SCALE GENOMIC DNA]</scope>
    <source>
        <strain evidence="3 4">KCTC 42856</strain>
    </source>
</reference>
<dbReference type="RefSeq" id="WP_058934607.1">
    <property type="nucleotide sequence ID" value="NZ_CP013729.1"/>
</dbReference>
<dbReference type="OrthoDB" id="8522878at2"/>
<feature type="signal peptide" evidence="2">
    <location>
        <begin position="1"/>
        <end position="35"/>
    </location>
</feature>
<feature type="region of interest" description="Disordered" evidence="1">
    <location>
        <begin position="469"/>
        <end position="502"/>
    </location>
</feature>
<evidence type="ECO:0000313" key="4">
    <source>
        <dbReference type="Proteomes" id="UP000060699"/>
    </source>
</evidence>
<sequence precursor="true">MAGRHRLSRHPRNARHQAACLLACGLIGMAATVQAQTEAASGDSSGGDGTKRLGLTVVPRIGLSETWTDNLALAPDGQRDRALITSVSPGISITNRTGWLRGVLDYQMDGLIYLKSDRSSRVQNQLQARGNAEVVPSKVFVDANANISQQTISAFGQTSPGGELDNPNRTEVRTLTVSPYWRGLLGTVASFELRATGQMRDSSDGGTGVSSASGDTKEGSLNLSLSGPQGRALNWGLQAYTRRIHYELTGLDNRSSSAVASLSWVPDVDWVLGVTGGREKSDYLGNETSSVYGANIKWTPTPRTTVSGDWQRHSYGNSHNAVLEHRMTQLVLRLTSTQAVSTGSDPSGQMTNYQLLDLQYSSLEPDAAKRDALVRSMLAALGLSPNAVSSTGFLANTATLQQRNEAALAWTSPRMTLTLSANDNKSRALGTTTNATDDLALASNIHQRGVTLSVAYRFTPLSTGNVTYTRQHSSGDGSGNLSSGMSSLTATTTTRLGPRTDATLGLRHTRSDDQSLGYRETAVYAQMTQRF</sequence>
<protein>
    <submittedName>
        <fullName evidence="3">Uncharacterized protein</fullName>
    </submittedName>
</protein>
<dbReference type="KEGG" id="rdp:RD2015_1812"/>
<feature type="compositionally biased region" description="Polar residues" evidence="1">
    <location>
        <begin position="209"/>
        <end position="225"/>
    </location>
</feature>
<evidence type="ECO:0000256" key="1">
    <source>
        <dbReference type="SAM" id="MobiDB-lite"/>
    </source>
</evidence>
<name>A0A0U3DZI4_9BURK</name>
<feature type="compositionally biased region" description="Low complexity" evidence="1">
    <location>
        <begin position="479"/>
        <end position="502"/>
    </location>
</feature>
<gene>
    <name evidence="3" type="ORF">RD2015_1812</name>
</gene>
<keyword evidence="4" id="KW-1185">Reference proteome</keyword>
<feature type="region of interest" description="Disordered" evidence="1">
    <location>
        <begin position="199"/>
        <end position="225"/>
    </location>
</feature>
<dbReference type="AlphaFoldDB" id="A0A0U3DZI4"/>
<dbReference type="InterPro" id="IPR017467">
    <property type="entry name" value="CHP03016_PEP-CTERM"/>
</dbReference>
<feature type="chain" id="PRO_5043713750" evidence="2">
    <location>
        <begin position="36"/>
        <end position="531"/>
    </location>
</feature>
<dbReference type="NCBIfam" id="TIGR03016">
    <property type="entry name" value="pepcterm_hypo_1"/>
    <property type="match status" value="1"/>
</dbReference>
<proteinExistence type="predicted"/>
<accession>A0A0U3DZI4</accession>
<keyword evidence="2" id="KW-0732">Signal</keyword>
<dbReference type="InterPro" id="IPR023614">
    <property type="entry name" value="Porin_dom_sf"/>
</dbReference>
<dbReference type="Gene3D" id="2.40.160.10">
    <property type="entry name" value="Porin"/>
    <property type="match status" value="1"/>
</dbReference>
<dbReference type="STRING" id="76731.RD2015_1812"/>
<organism evidence="3 4">
    <name type="scientific">Roseateles depolymerans</name>
    <dbReference type="NCBI Taxonomy" id="76731"/>
    <lineage>
        <taxon>Bacteria</taxon>
        <taxon>Pseudomonadati</taxon>
        <taxon>Pseudomonadota</taxon>
        <taxon>Betaproteobacteria</taxon>
        <taxon>Burkholderiales</taxon>
        <taxon>Sphaerotilaceae</taxon>
        <taxon>Roseateles</taxon>
    </lineage>
</organism>
<evidence type="ECO:0000313" key="3">
    <source>
        <dbReference type="EMBL" id="ALV06293.1"/>
    </source>
</evidence>
<dbReference type="Proteomes" id="UP000060699">
    <property type="component" value="Chromosome"/>
</dbReference>